<name>A0A6B1D3A0_9CHLR</name>
<proteinExistence type="predicted"/>
<gene>
    <name evidence="3" type="ORF">F4X14_03140</name>
</gene>
<feature type="domain" description="Schlafen AlbA-2" evidence="2">
    <location>
        <begin position="2"/>
        <end position="108"/>
    </location>
</feature>
<feature type="region of interest" description="Disordered" evidence="1">
    <location>
        <begin position="146"/>
        <end position="168"/>
    </location>
</feature>
<organism evidence="3">
    <name type="scientific">Caldilineaceae bacterium SB0661_bin_32</name>
    <dbReference type="NCBI Taxonomy" id="2605255"/>
    <lineage>
        <taxon>Bacteria</taxon>
        <taxon>Bacillati</taxon>
        <taxon>Chloroflexota</taxon>
        <taxon>Caldilineae</taxon>
        <taxon>Caldilineales</taxon>
        <taxon>Caldilineaceae</taxon>
    </lineage>
</organism>
<dbReference type="Gene3D" id="3.30.950.30">
    <property type="entry name" value="Schlafen, AAA domain"/>
    <property type="match status" value="1"/>
</dbReference>
<accession>A0A6B1D3A0</accession>
<dbReference type="InterPro" id="IPR007421">
    <property type="entry name" value="Schlafen_AlbA_2_dom"/>
</dbReference>
<evidence type="ECO:0000259" key="2">
    <source>
        <dbReference type="Pfam" id="PF04326"/>
    </source>
</evidence>
<dbReference type="PANTHER" id="PTHR30595:SF6">
    <property type="entry name" value="SCHLAFEN ALBA-2 DOMAIN-CONTAINING PROTEIN"/>
    <property type="match status" value="1"/>
</dbReference>
<dbReference type="Pfam" id="PF04326">
    <property type="entry name" value="SLFN_AlbA_2"/>
    <property type="match status" value="1"/>
</dbReference>
<dbReference type="InterPro" id="IPR038461">
    <property type="entry name" value="Schlafen_AlbA_2_dom_sf"/>
</dbReference>
<dbReference type="AlphaFoldDB" id="A0A6B1D3A0"/>
<comment type="caution">
    <text evidence="3">The sequence shown here is derived from an EMBL/GenBank/DDBJ whole genome shotgun (WGS) entry which is preliminary data.</text>
</comment>
<evidence type="ECO:0000313" key="3">
    <source>
        <dbReference type="EMBL" id="MYC93942.1"/>
    </source>
</evidence>
<dbReference type="EMBL" id="VXMH01000016">
    <property type="protein sequence ID" value="MYC93942.1"/>
    <property type="molecule type" value="Genomic_DNA"/>
</dbReference>
<evidence type="ECO:0000256" key="1">
    <source>
        <dbReference type="SAM" id="MobiDB-lite"/>
    </source>
</evidence>
<dbReference type="PANTHER" id="PTHR30595">
    <property type="entry name" value="GLPR-RELATED TRANSCRIPTIONAL REPRESSOR"/>
    <property type="match status" value="1"/>
</dbReference>
<feature type="compositionally biased region" description="Polar residues" evidence="1">
    <location>
        <begin position="154"/>
        <end position="168"/>
    </location>
</feature>
<sequence length="168" mass="18720">MIGEYISALANAACLKYKPKAYLLYGTQDETHEVVGTSFDPYTEKGKGNQDLLPWITAGLIPNPGFEVSIVEHPRGRVVVFEIEPARGRPVSFYGKFYIRVGSSKTNLKRHPEKERAIWSRGSDWSAEICEGATVDDLDPEAVTKARDQFAITHPSQADDQERQGFSS</sequence>
<protein>
    <recommendedName>
        <fullName evidence="2">Schlafen AlbA-2 domain-containing protein</fullName>
    </recommendedName>
</protein>
<reference evidence="3" key="1">
    <citation type="submission" date="2019-09" db="EMBL/GenBank/DDBJ databases">
        <title>Characterisation of the sponge microbiome using genome-centric metagenomics.</title>
        <authorList>
            <person name="Engelberts J.P."/>
            <person name="Robbins S.J."/>
            <person name="De Goeij J.M."/>
            <person name="Aranda M."/>
            <person name="Bell S.C."/>
            <person name="Webster N.S."/>
        </authorList>
    </citation>
    <scope>NUCLEOTIDE SEQUENCE</scope>
    <source>
        <strain evidence="3">SB0661_bin_32</strain>
    </source>
</reference>